<reference evidence="4 5" key="1">
    <citation type="submission" date="2023-10" db="EMBL/GenBank/DDBJ databases">
        <authorList>
            <person name="Maclean D."/>
            <person name="Macfadyen A."/>
        </authorList>
    </citation>
    <scope>NUCLEOTIDE SEQUENCE [LARGE SCALE GENOMIC DNA]</scope>
</reference>
<protein>
    <recommendedName>
        <fullName evidence="3">Activator of Hsp90 ATPase AHSA1-like N-terminal domain-containing protein</fullName>
    </recommendedName>
</protein>
<dbReference type="GO" id="GO:0005829">
    <property type="term" value="C:cytosol"/>
    <property type="evidence" value="ECO:0007669"/>
    <property type="project" value="TreeGrafter"/>
</dbReference>
<feature type="domain" description="Activator of Hsp90 ATPase AHSA1-like N-terminal" evidence="3">
    <location>
        <begin position="30"/>
        <end position="160"/>
    </location>
</feature>
<comment type="similarity">
    <text evidence="1">Belongs to the AHA1 family.</text>
</comment>
<dbReference type="Gene3D" id="3.15.10.20">
    <property type="entry name" value="Activator of Hsp90 ATPase Aha1, N-terminal domain"/>
    <property type="match status" value="1"/>
</dbReference>
<dbReference type="GO" id="GO:0051087">
    <property type="term" value="F:protein-folding chaperone binding"/>
    <property type="evidence" value="ECO:0007669"/>
    <property type="project" value="InterPro"/>
</dbReference>
<dbReference type="PANTHER" id="PTHR13009">
    <property type="entry name" value="HEAT SHOCK PROTEIN 90 HSP90 CO-CHAPERONE AHA-1"/>
    <property type="match status" value="1"/>
</dbReference>
<evidence type="ECO:0000313" key="5">
    <source>
        <dbReference type="Proteomes" id="UP001314263"/>
    </source>
</evidence>
<dbReference type="EMBL" id="CAUYUE010000006">
    <property type="protein sequence ID" value="CAK0780341.1"/>
    <property type="molecule type" value="Genomic_DNA"/>
</dbReference>
<comment type="caution">
    <text evidence="4">The sequence shown here is derived from an EMBL/GenBank/DDBJ whole genome shotgun (WGS) entry which is preliminary data.</text>
</comment>
<dbReference type="Pfam" id="PF09229">
    <property type="entry name" value="Aha1_N"/>
    <property type="match status" value="1"/>
</dbReference>
<dbReference type="GO" id="GO:0006457">
    <property type="term" value="P:protein folding"/>
    <property type="evidence" value="ECO:0007669"/>
    <property type="project" value="TreeGrafter"/>
</dbReference>
<dbReference type="AlphaFoldDB" id="A0AAV1I5S7"/>
<evidence type="ECO:0000259" key="3">
    <source>
        <dbReference type="SMART" id="SM01000"/>
    </source>
</evidence>
<dbReference type="CDD" id="cd08892">
    <property type="entry name" value="SRPBCC_Aha1"/>
    <property type="match status" value="1"/>
</dbReference>
<dbReference type="Proteomes" id="UP001314263">
    <property type="component" value="Unassembled WGS sequence"/>
</dbReference>
<dbReference type="Gene3D" id="3.30.530.20">
    <property type="match status" value="1"/>
</dbReference>
<dbReference type="SUPFAM" id="SSF55961">
    <property type="entry name" value="Bet v1-like"/>
    <property type="match status" value="1"/>
</dbReference>
<evidence type="ECO:0000256" key="1">
    <source>
        <dbReference type="ARBA" id="ARBA00006817"/>
    </source>
</evidence>
<organism evidence="4 5">
    <name type="scientific">Coccomyxa viridis</name>
    <dbReference type="NCBI Taxonomy" id="1274662"/>
    <lineage>
        <taxon>Eukaryota</taxon>
        <taxon>Viridiplantae</taxon>
        <taxon>Chlorophyta</taxon>
        <taxon>core chlorophytes</taxon>
        <taxon>Trebouxiophyceae</taxon>
        <taxon>Trebouxiophyceae incertae sedis</taxon>
        <taxon>Coccomyxaceae</taxon>
        <taxon>Coccomyxa</taxon>
    </lineage>
</organism>
<dbReference type="GO" id="GO:0001671">
    <property type="term" value="F:ATPase activator activity"/>
    <property type="evidence" value="ECO:0007669"/>
    <property type="project" value="InterPro"/>
</dbReference>
<evidence type="ECO:0000256" key="2">
    <source>
        <dbReference type="SAM" id="MobiDB-lite"/>
    </source>
</evidence>
<accession>A0AAV1I5S7</accession>
<sequence length="361" mass="39586">MAKAGEGDERWIVDDLGSQGTNVNSWHWQEKDVLPWAKQRLQELLGSLTVRDDNSGSTLSTGSSVSVTGDAIINNRKRKLIPSYELEVKGTWKGSTKDGSSAEGTFTMPYIADENADEDPELKAAVMDDSKSAQQLRELFLSQGRQLVHERVRGFVKEVQAGGPSARRLQEEPPGNGAAAEAPGAGSQAAAAFREEELARQKAAAAAAKKVAEEKQRAQDRAPTATIELSERFYARPGDLYECFTNPGRVQAFSQSPAQVEPRVGGTFSIYGGSVEAKFTTLEPPSKIGMDWRFKNWPDNTTSKVTITLEEVQDGVTVLKLIQKGIPKEDRYGNSEIVDNTTHGWKNQIFHRIRAVFGFGL</sequence>
<dbReference type="InterPro" id="IPR036338">
    <property type="entry name" value="Aha1"/>
</dbReference>
<name>A0AAV1I5S7_9CHLO</name>
<dbReference type="InterPro" id="IPR023393">
    <property type="entry name" value="START-like_dom_sf"/>
</dbReference>
<dbReference type="SUPFAM" id="SSF103111">
    <property type="entry name" value="Activator of Hsp90 ATPase, Aha1"/>
    <property type="match status" value="1"/>
</dbReference>
<dbReference type="PANTHER" id="PTHR13009:SF8">
    <property type="entry name" value="AHA1 DOMAIN-CONTAINING PROTEIN"/>
    <property type="match status" value="1"/>
</dbReference>
<feature type="region of interest" description="Disordered" evidence="2">
    <location>
        <begin position="160"/>
        <end position="190"/>
    </location>
</feature>
<gene>
    <name evidence="4" type="ORF">CVIRNUC_005018</name>
</gene>
<keyword evidence="5" id="KW-1185">Reference proteome</keyword>
<proteinExistence type="inferred from homology"/>
<dbReference type="SMART" id="SM01000">
    <property type="entry name" value="Aha1_N"/>
    <property type="match status" value="1"/>
</dbReference>
<dbReference type="InterPro" id="IPR015310">
    <property type="entry name" value="AHSA1-like_N"/>
</dbReference>
<dbReference type="Pfam" id="PF08327">
    <property type="entry name" value="AHSA1"/>
    <property type="match status" value="1"/>
</dbReference>
<dbReference type="InterPro" id="IPR013538">
    <property type="entry name" value="ASHA1/2-like_C"/>
</dbReference>
<evidence type="ECO:0000313" key="4">
    <source>
        <dbReference type="EMBL" id="CAK0780341.1"/>
    </source>
</evidence>
<feature type="compositionally biased region" description="Low complexity" evidence="2">
    <location>
        <begin position="172"/>
        <end position="190"/>
    </location>
</feature>